<feature type="transmembrane region" description="Helical" evidence="9">
    <location>
        <begin position="389"/>
        <end position="409"/>
    </location>
</feature>
<dbReference type="InterPro" id="IPR017822">
    <property type="entry name" value="MptA-like"/>
</dbReference>
<evidence type="ECO:0000256" key="3">
    <source>
        <dbReference type="ARBA" id="ARBA00022679"/>
    </source>
</evidence>
<reference evidence="10 11" key="1">
    <citation type="submission" date="2017-05" db="EMBL/GenBank/DDBJ databases">
        <title>Complete genome sequence of Corynebacterium striatum KC-Na-1 isolated from Neophocaena asiaeorientalis in Korea.</title>
        <authorList>
            <person name="Kim J.H."/>
            <person name="Lee K."/>
        </authorList>
    </citation>
    <scope>NUCLEOTIDE SEQUENCE [LARGE SCALE GENOMIC DNA]</scope>
    <source>
        <strain evidence="10 11">KC-Na-01</strain>
    </source>
</reference>
<keyword evidence="6 9" id="KW-0472">Membrane</keyword>
<sequence>MSVTSPDSPVPKTAAPKHKAYSLRLPNALPVGIVASIILMIVSFSGGATRNRGGFLEALNIGFLAYGHGRNVGMVLYWFGLFGLVAAWILAGRQVVTPQLKNPTPDGGLREIRRMLAAWIAPLLFAAPLASRDVYSYLMQGAMVRDGFDPYTEGAAVNPGPFLLEVSHDWRNTTTPYGPLHLWTAEGVTRLVGDNVAAGIIVYKAISVIGFAVIVFAITRLARALGGDPALALWLGVANPVVVLHLIGGMHNESVMVALVSLGLLATLHKRFHIGLILIGVAVALKATAIFAAPFVVWMMVLHYAPRDRGVAKQVLAFVISGVVALIEVALSVAVITWASGSSWGWLSQISGNSKVVNPLAGPTFATDVLIPLIQVFSPETTYNGVLGALRTISMVFMLIGLVLMWWLGRDSINRAIAGTAGAYQVAFVFNSVTLPWYYASVLTLMGTFRPPLLLIKITTGVSLFIGVAFSGDGNHQLYNWWWDIGMVVAAWALTQWIFAGLPENLGSGLRDRDRAAKPLPVLDDAPASSPKAS</sequence>
<feature type="transmembrane region" description="Helical" evidence="9">
    <location>
        <begin position="452"/>
        <end position="470"/>
    </location>
</feature>
<evidence type="ECO:0000256" key="6">
    <source>
        <dbReference type="ARBA" id="ARBA00023136"/>
    </source>
</evidence>
<accession>A0A2Z2IX07</accession>
<dbReference type="EMBL" id="CP021252">
    <property type="protein sequence ID" value="ART20926.1"/>
    <property type="molecule type" value="Genomic_DNA"/>
</dbReference>
<feature type="transmembrane region" description="Helical" evidence="9">
    <location>
        <begin position="482"/>
        <end position="502"/>
    </location>
</feature>
<evidence type="ECO:0000313" key="10">
    <source>
        <dbReference type="EMBL" id="ART20926.1"/>
    </source>
</evidence>
<feature type="transmembrane region" description="Helical" evidence="9">
    <location>
        <begin position="421"/>
        <end position="440"/>
    </location>
</feature>
<organism evidence="10 11">
    <name type="scientific">Corynebacterium striatum</name>
    <dbReference type="NCBI Taxonomy" id="43770"/>
    <lineage>
        <taxon>Bacteria</taxon>
        <taxon>Bacillati</taxon>
        <taxon>Actinomycetota</taxon>
        <taxon>Actinomycetes</taxon>
        <taxon>Mycobacteriales</taxon>
        <taxon>Corynebacteriaceae</taxon>
        <taxon>Corynebacterium</taxon>
    </lineage>
</organism>
<evidence type="ECO:0000256" key="9">
    <source>
        <dbReference type="SAM" id="Phobius"/>
    </source>
</evidence>
<comment type="subcellular location">
    <subcellularLocation>
        <location evidence="1">Membrane</location>
        <topology evidence="1">Multi-pass membrane protein</topology>
    </subcellularLocation>
</comment>
<dbReference type="GO" id="GO:0016020">
    <property type="term" value="C:membrane"/>
    <property type="evidence" value="ECO:0007669"/>
    <property type="project" value="UniProtKB-SubCell"/>
</dbReference>
<dbReference type="Proteomes" id="UP000250197">
    <property type="component" value="Chromosome"/>
</dbReference>
<evidence type="ECO:0000256" key="5">
    <source>
        <dbReference type="ARBA" id="ARBA00022989"/>
    </source>
</evidence>
<protein>
    <recommendedName>
        <fullName evidence="8">Alpha-(1-&gt;6)-mannopyranosyltransferase A</fullName>
    </recommendedName>
</protein>
<dbReference type="InterPro" id="IPR049829">
    <property type="entry name" value="MptA/B-like"/>
</dbReference>
<comment type="similarity">
    <text evidence="7">Belongs to the MptA/B family.</text>
</comment>
<evidence type="ECO:0000256" key="2">
    <source>
        <dbReference type="ARBA" id="ARBA00022676"/>
    </source>
</evidence>
<dbReference type="AlphaFoldDB" id="A0A2Z2IX07"/>
<keyword evidence="2" id="KW-0328">Glycosyltransferase</keyword>
<feature type="transmembrane region" description="Helical" evidence="9">
    <location>
        <begin position="28"/>
        <end position="46"/>
    </location>
</feature>
<proteinExistence type="inferred from homology"/>
<evidence type="ECO:0000256" key="1">
    <source>
        <dbReference type="ARBA" id="ARBA00004141"/>
    </source>
</evidence>
<evidence type="ECO:0000256" key="8">
    <source>
        <dbReference type="NCBIfam" id="TIGR03459"/>
    </source>
</evidence>
<keyword evidence="4 9" id="KW-0812">Transmembrane</keyword>
<gene>
    <name evidence="10" type="ORF">CBE89_05025</name>
</gene>
<feature type="transmembrane region" description="Helical" evidence="9">
    <location>
        <begin position="75"/>
        <end position="91"/>
    </location>
</feature>
<evidence type="ECO:0000313" key="11">
    <source>
        <dbReference type="Proteomes" id="UP000250197"/>
    </source>
</evidence>
<feature type="transmembrane region" description="Helical" evidence="9">
    <location>
        <begin position="315"/>
        <end position="340"/>
    </location>
</feature>
<dbReference type="Pfam" id="PF26314">
    <property type="entry name" value="MptA_B_family"/>
    <property type="match status" value="1"/>
</dbReference>
<feature type="transmembrane region" description="Helical" evidence="9">
    <location>
        <begin position="231"/>
        <end position="252"/>
    </location>
</feature>
<dbReference type="GO" id="GO:0016757">
    <property type="term" value="F:glycosyltransferase activity"/>
    <property type="evidence" value="ECO:0007669"/>
    <property type="project" value="UniProtKB-KW"/>
</dbReference>
<keyword evidence="3 10" id="KW-0808">Transferase</keyword>
<feature type="transmembrane region" description="Helical" evidence="9">
    <location>
        <begin position="112"/>
        <end position="130"/>
    </location>
</feature>
<dbReference type="RefSeq" id="WP_086891049.1">
    <property type="nucleotide sequence ID" value="NZ_CP021252.1"/>
</dbReference>
<feature type="transmembrane region" description="Helical" evidence="9">
    <location>
        <begin position="196"/>
        <end position="219"/>
    </location>
</feature>
<dbReference type="NCBIfam" id="TIGR03459">
    <property type="entry name" value="crt_membr"/>
    <property type="match status" value="1"/>
</dbReference>
<name>A0A2Z2IX07_CORST</name>
<evidence type="ECO:0000256" key="4">
    <source>
        <dbReference type="ARBA" id="ARBA00022692"/>
    </source>
</evidence>
<dbReference type="KEGG" id="cstr:CBE89_05025"/>
<evidence type="ECO:0000256" key="7">
    <source>
        <dbReference type="ARBA" id="ARBA00043987"/>
    </source>
</evidence>
<dbReference type="NCBIfam" id="NF038066">
    <property type="entry name" value="MptB"/>
    <property type="match status" value="1"/>
</dbReference>
<keyword evidence="5 9" id="KW-1133">Transmembrane helix</keyword>
<feature type="transmembrane region" description="Helical" evidence="9">
    <location>
        <begin position="272"/>
        <end position="303"/>
    </location>
</feature>